<accession>A0A1Y3GAE0</accession>
<dbReference type="InterPro" id="IPR010994">
    <property type="entry name" value="RuvA_2-like"/>
</dbReference>
<dbReference type="SUPFAM" id="SSF47781">
    <property type="entry name" value="RuvA domain 2-like"/>
    <property type="match status" value="1"/>
</dbReference>
<dbReference type="InterPro" id="IPR046778">
    <property type="entry name" value="UPF0758_N"/>
</dbReference>
<dbReference type="PANTHER" id="PTHR30471:SF3">
    <property type="entry name" value="UPF0758 PROTEIN YEES-RELATED"/>
    <property type="match status" value="1"/>
</dbReference>
<protein>
    <recommendedName>
        <fullName evidence="2">UPF0758 domain-containing protein</fullName>
    </recommendedName>
</protein>
<dbReference type="OrthoDB" id="9804482at2"/>
<reference evidence="4" key="1">
    <citation type="submission" date="2014-06" db="EMBL/GenBank/DDBJ databases">
        <authorList>
            <person name="Winans N.J."/>
            <person name="Newell P.D."/>
            <person name="Douglas A.E."/>
        </authorList>
    </citation>
    <scope>NUCLEOTIDE SEQUENCE [LARGE SCALE GENOMIC DNA]</scope>
    <source>
        <strain evidence="4">DsW_057</strain>
    </source>
</reference>
<name>A0A1Y3GAE0_9PROT</name>
<sequence>MVSSENGEKQSSFGRREGSAPFSSTGPAGHRQRMRARVLSAGAASLADYELLEMLLFPGVPRRDTKPLAKALINRFGSLAAVLEASAEDLKAAGATRGNVALLGLVPLAADRLAAPQAPVRTDIGSWEKLLAYCAANQERAVAGSLHVLFLDSRNQLLADEVVKTGDVPDRPETLKPEGLGEASSAYVQGGEDVGGETAPIPVQQIVSTILQRALALHACSLITVRVAGVGVQPDRQLLHDGPLVQALLQATPLLAVTMHDHVVLQGRRWRSFRHLEQQAW</sequence>
<dbReference type="PANTHER" id="PTHR30471">
    <property type="entry name" value="DNA REPAIR PROTEIN RADC"/>
    <property type="match status" value="1"/>
</dbReference>
<dbReference type="AlphaFoldDB" id="A0A1Y3GAE0"/>
<proteinExistence type="predicted"/>
<dbReference type="InterPro" id="IPR001405">
    <property type="entry name" value="UPF0758"/>
</dbReference>
<comment type="caution">
    <text evidence="3">The sequence shown here is derived from an EMBL/GenBank/DDBJ whole genome shotgun (WGS) entry which is preliminary data.</text>
</comment>
<gene>
    <name evidence="3" type="ORF">HK23_07125</name>
</gene>
<dbReference type="EMBL" id="JOPG01000022">
    <property type="protein sequence ID" value="OUJ05143.1"/>
    <property type="molecule type" value="Genomic_DNA"/>
</dbReference>
<evidence type="ECO:0000256" key="1">
    <source>
        <dbReference type="SAM" id="MobiDB-lite"/>
    </source>
</evidence>
<dbReference type="Proteomes" id="UP000242683">
    <property type="component" value="Unassembled WGS sequence"/>
</dbReference>
<evidence type="ECO:0000259" key="2">
    <source>
        <dbReference type="Pfam" id="PF20582"/>
    </source>
</evidence>
<evidence type="ECO:0000313" key="4">
    <source>
        <dbReference type="Proteomes" id="UP000242683"/>
    </source>
</evidence>
<evidence type="ECO:0000313" key="3">
    <source>
        <dbReference type="EMBL" id="OUJ05143.1"/>
    </source>
</evidence>
<dbReference type="Pfam" id="PF20582">
    <property type="entry name" value="UPF0758_N"/>
    <property type="match status" value="1"/>
</dbReference>
<organism evidence="3 4">
    <name type="scientific">Acetobacter malorum</name>
    <dbReference type="NCBI Taxonomy" id="178901"/>
    <lineage>
        <taxon>Bacteria</taxon>
        <taxon>Pseudomonadati</taxon>
        <taxon>Pseudomonadota</taxon>
        <taxon>Alphaproteobacteria</taxon>
        <taxon>Acetobacterales</taxon>
        <taxon>Acetobacteraceae</taxon>
        <taxon>Acetobacter</taxon>
    </lineage>
</organism>
<feature type="compositionally biased region" description="Polar residues" evidence="1">
    <location>
        <begin position="1"/>
        <end position="13"/>
    </location>
</feature>
<feature type="domain" description="UPF0758" evidence="2">
    <location>
        <begin position="31"/>
        <end position="93"/>
    </location>
</feature>
<feature type="region of interest" description="Disordered" evidence="1">
    <location>
        <begin position="1"/>
        <end position="34"/>
    </location>
</feature>